<dbReference type="CDD" id="cd01518">
    <property type="entry name" value="RHOD_YceA"/>
    <property type="match status" value="1"/>
</dbReference>
<evidence type="ECO:0000313" key="6">
    <source>
        <dbReference type="EMBL" id="QEC72918.1"/>
    </source>
</evidence>
<keyword evidence="6" id="KW-0808">Transferase</keyword>
<comment type="similarity">
    <text evidence="4">Belongs to the TrhO family.</text>
</comment>
<accession>A0A5B8VRK8</accession>
<dbReference type="HAMAP" id="MF_00469">
    <property type="entry name" value="TrhO"/>
    <property type="match status" value="1"/>
</dbReference>
<evidence type="ECO:0000256" key="2">
    <source>
        <dbReference type="ARBA" id="ARBA00023002"/>
    </source>
</evidence>
<organism evidence="6 7">
    <name type="scientific">Arachidicoccus ginsenosidivorans</name>
    <dbReference type="NCBI Taxonomy" id="496057"/>
    <lineage>
        <taxon>Bacteria</taxon>
        <taxon>Pseudomonadati</taxon>
        <taxon>Bacteroidota</taxon>
        <taxon>Chitinophagia</taxon>
        <taxon>Chitinophagales</taxon>
        <taxon>Chitinophagaceae</taxon>
        <taxon>Arachidicoccus</taxon>
    </lineage>
</organism>
<keyword evidence="2 4" id="KW-0560">Oxidoreductase</keyword>
<dbReference type="OrthoDB" id="9778326at2"/>
<dbReference type="EMBL" id="CP042434">
    <property type="protein sequence ID" value="QEC72918.1"/>
    <property type="molecule type" value="Genomic_DNA"/>
</dbReference>
<dbReference type="InterPro" id="IPR020936">
    <property type="entry name" value="TrhO"/>
</dbReference>
<evidence type="ECO:0000256" key="3">
    <source>
        <dbReference type="ARBA" id="ARBA00045625"/>
    </source>
</evidence>
<dbReference type="GO" id="GO:0016740">
    <property type="term" value="F:transferase activity"/>
    <property type="evidence" value="ECO:0007669"/>
    <property type="project" value="UniProtKB-KW"/>
</dbReference>
<evidence type="ECO:0000313" key="7">
    <source>
        <dbReference type="Proteomes" id="UP000321291"/>
    </source>
</evidence>
<dbReference type="Gene3D" id="3.30.70.100">
    <property type="match status" value="1"/>
</dbReference>
<evidence type="ECO:0000259" key="5">
    <source>
        <dbReference type="PROSITE" id="PS50206"/>
    </source>
</evidence>
<dbReference type="Proteomes" id="UP000321291">
    <property type="component" value="Chromosome"/>
</dbReference>
<comment type="catalytic activity">
    <reaction evidence="4">
        <text>uridine(34) in tRNA + AH2 + O2 = 5-hydroxyuridine(34) in tRNA + A + H2O</text>
        <dbReference type="Rhea" id="RHEA:64224"/>
        <dbReference type="Rhea" id="RHEA-COMP:11727"/>
        <dbReference type="Rhea" id="RHEA-COMP:13381"/>
        <dbReference type="ChEBI" id="CHEBI:13193"/>
        <dbReference type="ChEBI" id="CHEBI:15377"/>
        <dbReference type="ChEBI" id="CHEBI:15379"/>
        <dbReference type="ChEBI" id="CHEBI:17499"/>
        <dbReference type="ChEBI" id="CHEBI:65315"/>
        <dbReference type="ChEBI" id="CHEBI:136877"/>
    </reaction>
</comment>
<dbReference type="GO" id="GO:0006400">
    <property type="term" value="P:tRNA modification"/>
    <property type="evidence" value="ECO:0007669"/>
    <property type="project" value="UniProtKB-UniRule"/>
</dbReference>
<name>A0A5B8VRK8_9BACT</name>
<dbReference type="NCBIfam" id="NF001133">
    <property type="entry name" value="PRK00142.1-1"/>
    <property type="match status" value="1"/>
</dbReference>
<comment type="function">
    <text evidence="3">Catalyzes oxygen-dependent 5-hydroxyuridine (ho5U) modification at position 34 in tRNAs, the first step in 5-carboxymethoxyuridine (cmo5U) biosynthesis. May be part of an alternate pathway, which is able to bypass cmo5U biogenesis in a subset of tRNAs under aerobic conditions.</text>
</comment>
<dbReference type="InterPro" id="IPR040503">
    <property type="entry name" value="TRHO_N"/>
</dbReference>
<reference evidence="6 7" key="1">
    <citation type="journal article" date="2017" name="Int. J. Syst. Evol. Microbiol.">
        <title>Arachidicoccus ginsenosidivorans sp. nov., with ginsenoside-converting activity isolated from ginseng cultivating soil.</title>
        <authorList>
            <person name="Siddiqi M.Z."/>
            <person name="Aslam Z."/>
            <person name="Im W.T."/>
        </authorList>
    </citation>
    <scope>NUCLEOTIDE SEQUENCE [LARGE SCALE GENOMIC DNA]</scope>
    <source>
        <strain evidence="6 7">Gsoil 809</strain>
    </source>
</reference>
<dbReference type="InterPro" id="IPR036873">
    <property type="entry name" value="Rhodanese-like_dom_sf"/>
</dbReference>
<dbReference type="PANTHER" id="PTHR43846">
    <property type="entry name" value="UPF0176 PROTEIN YCEA"/>
    <property type="match status" value="1"/>
</dbReference>
<dbReference type="SUPFAM" id="SSF52821">
    <property type="entry name" value="Rhodanese/Cell cycle control phosphatase"/>
    <property type="match status" value="1"/>
</dbReference>
<dbReference type="PANTHER" id="PTHR43846:SF1">
    <property type="entry name" value="TRNA URIDINE(34) HYDROXYLASE"/>
    <property type="match status" value="1"/>
</dbReference>
<dbReference type="Pfam" id="PF12368">
    <property type="entry name" value="Rhodanese_C"/>
    <property type="match status" value="1"/>
</dbReference>
<keyword evidence="1 4" id="KW-0819">tRNA processing</keyword>
<dbReference type="Pfam" id="PF17773">
    <property type="entry name" value="UPF0176_N"/>
    <property type="match status" value="1"/>
</dbReference>
<dbReference type="Gene3D" id="3.40.250.10">
    <property type="entry name" value="Rhodanese-like domain"/>
    <property type="match status" value="1"/>
</dbReference>
<dbReference type="SMART" id="SM00450">
    <property type="entry name" value="RHOD"/>
    <property type="match status" value="1"/>
</dbReference>
<feature type="domain" description="Rhodanese" evidence="5">
    <location>
        <begin position="145"/>
        <end position="239"/>
    </location>
</feature>
<dbReference type="InterPro" id="IPR022111">
    <property type="entry name" value="Rhodanese_C"/>
</dbReference>
<dbReference type="GO" id="GO:0016705">
    <property type="term" value="F:oxidoreductase activity, acting on paired donors, with incorporation or reduction of molecular oxygen"/>
    <property type="evidence" value="ECO:0007669"/>
    <property type="project" value="UniProtKB-UniRule"/>
</dbReference>
<dbReference type="RefSeq" id="WP_146784274.1">
    <property type="nucleotide sequence ID" value="NZ_CP042434.1"/>
</dbReference>
<sequence length="357" mass="41435">MAVLHNRVSGEELKKRLMEEPFKRITISYYKYFPIVNPQEFRDELYKALFPLAVFGRIYVAKEGMNAQVSVPEHHYEAFKQYIHGLEHLQDLRLNVAVDDDGKSFWVLKIKVREKIVADGIEDPAFNMERKGKYVNAAEMNRLLEDPETTVIDMRNHYEYEVGHFEKAIEIPSDTFRDQLPMALDALKGKEDKNVVMYCTGGIRCEKASAFMLHNGFKNVYHLEGGVIHYAHQIKEQGLDSKFIGKNFVFDNRLGERITTDVIAHCHQCGKACDTHTNCKNDGCHLLFIQCEECREKYQGCCSQECLDTLEMPLERQKQLRKGIDKGRNIFNKSKVRIRPRWEELHGHAGSEKSEEK</sequence>
<dbReference type="EC" id="1.14.-.-" evidence="4"/>
<gene>
    <name evidence="4" type="primary">trhO</name>
    <name evidence="6" type="ORF">FSB73_15755</name>
</gene>
<dbReference type="AlphaFoldDB" id="A0A5B8VRK8"/>
<proteinExistence type="inferred from homology"/>
<dbReference type="InterPro" id="IPR001763">
    <property type="entry name" value="Rhodanese-like_dom"/>
</dbReference>
<dbReference type="PROSITE" id="PS50206">
    <property type="entry name" value="RHODANESE_3"/>
    <property type="match status" value="1"/>
</dbReference>
<dbReference type="KEGG" id="agi:FSB73_15755"/>
<protein>
    <recommendedName>
        <fullName evidence="4">tRNA uridine(34) hydroxylase</fullName>
        <ecNumber evidence="4">1.14.-.-</ecNumber>
    </recommendedName>
    <alternativeName>
        <fullName evidence="4">tRNA hydroxylation protein O</fullName>
    </alternativeName>
</protein>
<evidence type="ECO:0000256" key="4">
    <source>
        <dbReference type="HAMAP-Rule" id="MF_00469"/>
    </source>
</evidence>
<dbReference type="Pfam" id="PF00581">
    <property type="entry name" value="Rhodanese"/>
    <property type="match status" value="1"/>
</dbReference>
<evidence type="ECO:0000256" key="1">
    <source>
        <dbReference type="ARBA" id="ARBA00022694"/>
    </source>
</evidence>
<keyword evidence="7" id="KW-1185">Reference proteome</keyword>